<keyword evidence="2" id="KW-1185">Reference proteome</keyword>
<dbReference type="Proteomes" id="UP001458880">
    <property type="component" value="Unassembled WGS sequence"/>
</dbReference>
<reference evidence="1 2" key="1">
    <citation type="journal article" date="2024" name="BMC Genomics">
        <title>De novo assembly and annotation of Popillia japonica's genome with initial clues to its potential as an invasive pest.</title>
        <authorList>
            <person name="Cucini C."/>
            <person name="Boschi S."/>
            <person name="Funari R."/>
            <person name="Cardaioli E."/>
            <person name="Iannotti N."/>
            <person name="Marturano G."/>
            <person name="Paoli F."/>
            <person name="Bruttini M."/>
            <person name="Carapelli A."/>
            <person name="Frati F."/>
            <person name="Nardi F."/>
        </authorList>
    </citation>
    <scope>NUCLEOTIDE SEQUENCE [LARGE SCALE GENOMIC DNA]</scope>
    <source>
        <strain evidence="1">DMR45628</strain>
    </source>
</reference>
<dbReference type="EMBL" id="JASPKY010000210">
    <property type="protein sequence ID" value="KAK9720500.1"/>
    <property type="molecule type" value="Genomic_DNA"/>
</dbReference>
<sequence>MSSYKWCSEKSGHPRSFILCDPNVDNFYWEYTTTDELSRDTSDNKVAGGIEGGILLFIGRIFHEGVWKISKIIPPSSEFRGFKVWNNLNGTQYNSDDFQILKYKKHAIAPRC</sequence>
<gene>
    <name evidence="1" type="ORF">QE152_g22069</name>
</gene>
<name>A0AAW1KJY1_POPJA</name>
<protein>
    <submittedName>
        <fullName evidence="1">Uncharacterized protein</fullName>
    </submittedName>
</protein>
<comment type="caution">
    <text evidence="1">The sequence shown here is derived from an EMBL/GenBank/DDBJ whole genome shotgun (WGS) entry which is preliminary data.</text>
</comment>
<proteinExistence type="predicted"/>
<organism evidence="1 2">
    <name type="scientific">Popillia japonica</name>
    <name type="common">Japanese beetle</name>
    <dbReference type="NCBI Taxonomy" id="7064"/>
    <lineage>
        <taxon>Eukaryota</taxon>
        <taxon>Metazoa</taxon>
        <taxon>Ecdysozoa</taxon>
        <taxon>Arthropoda</taxon>
        <taxon>Hexapoda</taxon>
        <taxon>Insecta</taxon>
        <taxon>Pterygota</taxon>
        <taxon>Neoptera</taxon>
        <taxon>Endopterygota</taxon>
        <taxon>Coleoptera</taxon>
        <taxon>Polyphaga</taxon>
        <taxon>Scarabaeiformia</taxon>
        <taxon>Scarabaeidae</taxon>
        <taxon>Rutelinae</taxon>
        <taxon>Popillia</taxon>
    </lineage>
</organism>
<evidence type="ECO:0000313" key="2">
    <source>
        <dbReference type="Proteomes" id="UP001458880"/>
    </source>
</evidence>
<dbReference type="AlphaFoldDB" id="A0AAW1KJY1"/>
<evidence type="ECO:0000313" key="1">
    <source>
        <dbReference type="EMBL" id="KAK9720500.1"/>
    </source>
</evidence>
<accession>A0AAW1KJY1</accession>